<evidence type="ECO:0000259" key="1">
    <source>
        <dbReference type="Pfam" id="PF01590"/>
    </source>
</evidence>
<reference evidence="2 3" key="1">
    <citation type="submission" date="2018-03" db="EMBL/GenBank/DDBJ databases">
        <title>Diversity of phytobeneficial traits revealed by whole-genome analysis of worldwide-isolated phenazine-producing Pseudomonas spp.</title>
        <authorList>
            <person name="Biessy A."/>
            <person name="Novinscak A."/>
            <person name="Blom J."/>
            <person name="Leger G."/>
            <person name="Thomashow L.S."/>
            <person name="Cazorla F.M."/>
            <person name="Josic D."/>
            <person name="Filion M."/>
        </authorList>
    </citation>
    <scope>NUCLEOTIDE SEQUENCE [LARGE SCALE GENOMIC DNA]</scope>
    <source>
        <strain evidence="2 3">B25</strain>
    </source>
</reference>
<dbReference type="Pfam" id="PF01590">
    <property type="entry name" value="GAF"/>
    <property type="match status" value="1"/>
</dbReference>
<dbReference type="SUPFAM" id="SSF55781">
    <property type="entry name" value="GAF domain-like"/>
    <property type="match status" value="1"/>
</dbReference>
<dbReference type="RefSeq" id="WP_241176972.1">
    <property type="nucleotide sequence ID" value="NZ_CP027753.1"/>
</dbReference>
<accession>A0A3G7TJE6</accession>
<protein>
    <submittedName>
        <fullName evidence="2">GAF domain containing protein</fullName>
    </submittedName>
</protein>
<dbReference type="EMBL" id="CP027753">
    <property type="protein sequence ID" value="AZE47215.1"/>
    <property type="molecule type" value="Genomic_DNA"/>
</dbReference>
<gene>
    <name evidence="2" type="ORF">C4K04_1525</name>
</gene>
<dbReference type="InterPro" id="IPR003018">
    <property type="entry name" value="GAF"/>
</dbReference>
<feature type="domain" description="GAF" evidence="1">
    <location>
        <begin position="15"/>
        <end position="59"/>
    </location>
</feature>
<dbReference type="AlphaFoldDB" id="A0A3G7TJE6"/>
<dbReference type="Proteomes" id="UP000268048">
    <property type="component" value="Chromosome"/>
</dbReference>
<proteinExistence type="predicted"/>
<evidence type="ECO:0000313" key="2">
    <source>
        <dbReference type="EMBL" id="AZE47215.1"/>
    </source>
</evidence>
<name>A0A3G7TJE6_9PSED</name>
<evidence type="ECO:0000313" key="3">
    <source>
        <dbReference type="Proteomes" id="UP000268048"/>
    </source>
</evidence>
<sequence>MRLLVAAQRWTGQVEFGLSNSLGYPVRDADGEVFGTVCALHESARQYSVEEQAVLDALRQKVEALLARSPRWNFSRTGRPQARADEYG</sequence>
<organism evidence="2 3">
    <name type="scientific">Pseudomonas chlororaphis</name>
    <dbReference type="NCBI Taxonomy" id="587753"/>
    <lineage>
        <taxon>Bacteria</taxon>
        <taxon>Pseudomonadati</taxon>
        <taxon>Pseudomonadota</taxon>
        <taxon>Gammaproteobacteria</taxon>
        <taxon>Pseudomonadales</taxon>
        <taxon>Pseudomonadaceae</taxon>
        <taxon>Pseudomonas</taxon>
    </lineage>
</organism>